<dbReference type="Pfam" id="PF01243">
    <property type="entry name" value="PNPOx_N"/>
    <property type="match status" value="1"/>
</dbReference>
<dbReference type="AlphaFoldDB" id="A0A0G0PSM3"/>
<evidence type="ECO:0000313" key="3">
    <source>
        <dbReference type="Proteomes" id="UP000034774"/>
    </source>
</evidence>
<dbReference type="InterPro" id="IPR012349">
    <property type="entry name" value="Split_barrel_FMN-bd"/>
</dbReference>
<reference evidence="2 3" key="1">
    <citation type="journal article" date="2015" name="Nature">
        <title>rRNA introns, odd ribosomes, and small enigmatic genomes across a large radiation of phyla.</title>
        <authorList>
            <person name="Brown C.T."/>
            <person name="Hug L.A."/>
            <person name="Thomas B.C."/>
            <person name="Sharon I."/>
            <person name="Castelle C.J."/>
            <person name="Singh A."/>
            <person name="Wilkins M.J."/>
            <person name="Williams K.H."/>
            <person name="Banfield J.F."/>
        </authorList>
    </citation>
    <scope>NUCLEOTIDE SEQUENCE [LARGE SCALE GENOMIC DNA]</scope>
</reference>
<feature type="domain" description="Pyridoxamine 5'-phosphate oxidase N-terminal" evidence="1">
    <location>
        <begin position="7"/>
        <end position="100"/>
    </location>
</feature>
<dbReference type="EMBL" id="LBVU01000002">
    <property type="protein sequence ID" value="KKQ92356.1"/>
    <property type="molecule type" value="Genomic_DNA"/>
</dbReference>
<gene>
    <name evidence="2" type="ORF">UT17_C0002G0019</name>
</gene>
<dbReference type="Gene3D" id="2.30.110.10">
    <property type="entry name" value="Electron Transport, Fmn-binding Protein, Chain A"/>
    <property type="match status" value="1"/>
</dbReference>
<dbReference type="Proteomes" id="UP000034774">
    <property type="component" value="Unassembled WGS sequence"/>
</dbReference>
<dbReference type="STRING" id="1618572.UT17_C0002G0019"/>
<protein>
    <recommendedName>
        <fullName evidence="1">Pyridoxamine 5'-phosphate oxidase N-terminal domain-containing protein</fullName>
    </recommendedName>
</protein>
<evidence type="ECO:0000313" key="2">
    <source>
        <dbReference type="EMBL" id="KKQ92356.1"/>
    </source>
</evidence>
<organism evidence="2 3">
    <name type="scientific">Candidatus Woesebacteria bacterium GW2011_GWB1_39_10</name>
    <dbReference type="NCBI Taxonomy" id="1618572"/>
    <lineage>
        <taxon>Bacteria</taxon>
        <taxon>Candidatus Woeseibacteriota</taxon>
    </lineage>
</organism>
<accession>A0A0G0PSM3</accession>
<dbReference type="InterPro" id="IPR011576">
    <property type="entry name" value="Pyridox_Oxase_N"/>
</dbReference>
<dbReference type="SUPFAM" id="SSF50475">
    <property type="entry name" value="FMN-binding split barrel"/>
    <property type="match status" value="1"/>
</dbReference>
<proteinExistence type="predicted"/>
<sequence length="160" mass="18555">MSHIHNKKAAEIIKKIPYITLATVSDDGQPWNSPLWSVYDKDLNFYWVSDQKSVHSENLRSNNKVFCVIYDSTMAEGTGEGVYFKGKAFELAEREVLVECPTREKPITFKGNDILKIYKVVPEKIWMNDDEKDVNGKYVRDIKVEVPQDVLKTQHLFRTL</sequence>
<comment type="caution">
    <text evidence="2">The sequence shown here is derived from an EMBL/GenBank/DDBJ whole genome shotgun (WGS) entry which is preliminary data.</text>
</comment>
<name>A0A0G0PSM3_9BACT</name>
<evidence type="ECO:0000259" key="1">
    <source>
        <dbReference type="Pfam" id="PF01243"/>
    </source>
</evidence>